<dbReference type="Proteomes" id="UP000509510">
    <property type="component" value="Chromosome I"/>
</dbReference>
<dbReference type="PANTHER" id="PTHR10067">
    <property type="entry name" value="PHOSPHATIDYLSERINE DECARBOXYLASE"/>
    <property type="match status" value="1"/>
</dbReference>
<dbReference type="GeneID" id="55988199"/>
<dbReference type="RefSeq" id="XP_035339786.1">
    <property type="nucleotide sequence ID" value="XM_035483893.1"/>
</dbReference>
<evidence type="ECO:0000313" key="4">
    <source>
        <dbReference type="EMBL" id="QKX53607.1"/>
    </source>
</evidence>
<dbReference type="Pfam" id="PF12588">
    <property type="entry name" value="PSDC"/>
    <property type="match status" value="1"/>
</dbReference>
<reference evidence="5" key="1">
    <citation type="submission" date="2020-06" db="EMBL/GenBank/DDBJ databases">
        <title>A chromosome-scale genome assembly of Talaromyces rugulosus W13939.</title>
        <authorList>
            <person name="Wang B."/>
            <person name="Guo L."/>
            <person name="Ye K."/>
            <person name="Wang L."/>
        </authorList>
    </citation>
    <scope>NUCLEOTIDE SEQUENCE [LARGE SCALE GENOMIC DNA]</scope>
    <source>
        <strain evidence="5">W13939</strain>
    </source>
</reference>
<evidence type="ECO:0000259" key="3">
    <source>
        <dbReference type="Pfam" id="PF12588"/>
    </source>
</evidence>
<feature type="domain" description="L-tryptophan decarboxylase PsiD-like" evidence="3">
    <location>
        <begin position="49"/>
        <end position="187"/>
    </location>
</feature>
<dbReference type="GO" id="GO:0004609">
    <property type="term" value="F:phosphatidylserine decarboxylase activity"/>
    <property type="evidence" value="ECO:0007669"/>
    <property type="project" value="InterPro"/>
</dbReference>
<evidence type="ECO:0000256" key="2">
    <source>
        <dbReference type="ARBA" id="ARBA00023239"/>
    </source>
</evidence>
<dbReference type="InterPro" id="IPR022237">
    <property type="entry name" value="PsiD-like"/>
</dbReference>
<organism evidence="4 5">
    <name type="scientific">Talaromyces rugulosus</name>
    <name type="common">Penicillium rugulosum</name>
    <dbReference type="NCBI Taxonomy" id="121627"/>
    <lineage>
        <taxon>Eukaryota</taxon>
        <taxon>Fungi</taxon>
        <taxon>Dikarya</taxon>
        <taxon>Ascomycota</taxon>
        <taxon>Pezizomycotina</taxon>
        <taxon>Eurotiomycetes</taxon>
        <taxon>Eurotiomycetidae</taxon>
        <taxon>Eurotiales</taxon>
        <taxon>Trichocomaceae</taxon>
        <taxon>Talaromyces</taxon>
        <taxon>Talaromyces sect. Islandici</taxon>
    </lineage>
</organism>
<gene>
    <name evidence="4" type="ORF">TRUGW13939_00686</name>
</gene>
<dbReference type="KEGG" id="trg:TRUGW13939_00686"/>
<name>A0A7H8QHZ8_TALRU</name>
<dbReference type="AlphaFoldDB" id="A0A7H8QHZ8"/>
<keyword evidence="1" id="KW-0210">Decarboxylase</keyword>
<protein>
    <recommendedName>
        <fullName evidence="3">L-tryptophan decarboxylase PsiD-like domain-containing protein</fullName>
    </recommendedName>
</protein>
<dbReference type="EMBL" id="CP055898">
    <property type="protein sequence ID" value="QKX53607.1"/>
    <property type="molecule type" value="Genomic_DNA"/>
</dbReference>
<evidence type="ECO:0000313" key="5">
    <source>
        <dbReference type="Proteomes" id="UP000509510"/>
    </source>
</evidence>
<dbReference type="GO" id="GO:0006646">
    <property type="term" value="P:phosphatidylethanolamine biosynthetic process"/>
    <property type="evidence" value="ECO:0007669"/>
    <property type="project" value="TreeGrafter"/>
</dbReference>
<dbReference type="OrthoDB" id="5973539at2759"/>
<accession>A0A7H8QHZ8</accession>
<dbReference type="GO" id="GO:0005739">
    <property type="term" value="C:mitochondrion"/>
    <property type="evidence" value="ECO:0007669"/>
    <property type="project" value="TreeGrafter"/>
</dbReference>
<evidence type="ECO:0000256" key="1">
    <source>
        <dbReference type="ARBA" id="ARBA00022793"/>
    </source>
</evidence>
<dbReference type="Pfam" id="PF02666">
    <property type="entry name" value="PS_Dcarbxylase"/>
    <property type="match status" value="1"/>
</dbReference>
<dbReference type="PANTHER" id="PTHR10067:SF9">
    <property type="entry name" value="PHOSPHATIDYLSERINE DECARBOXYLASE FAMILY PROTEIN (AFU_ORTHOLOGUE AFUA_7G01730)"/>
    <property type="match status" value="1"/>
</dbReference>
<proteinExistence type="predicted"/>
<keyword evidence="2" id="KW-0456">Lyase</keyword>
<dbReference type="InterPro" id="IPR003817">
    <property type="entry name" value="PS_Dcarbxylase"/>
</dbReference>
<sequence>MTILPSSTLQQHLIQNGSRLPGAPPKLTHWLQNFIRAVDNRKYLLSAINPAVQALKDLIESKADLRMLASAMFDEVPNKNPYQNSIEPNHVRGYQHMLELFNVIVAEIAPTWGMAEDGLGLIGLPFQAILDWPMGTPSGHAFFLREDVNKIFKVILDTWRDRVLKTSTSKCVVTTDDGGWLCKDSLAAFEKDANLDIHRWYRFQDLFECDPEADPVHWGFQSWDDFFVRQFKDIDHLRPTAYPDRPEWVVNAFESQPIIIKSNIKEYDRFWVKGQNYSVAEMLDHHEFTDEFVGGTVYQSLLRVTSYHRWTSPVSGHVVYAKVIPGTYFSERQTNGLFSDPVGPPEYNQVYLSQVATRALIFIRAPDPVGLICVLAIGIADVSTCEIASKFATGWPQSVRKGEEIGMFHYGGSSSCLLFRKGVSLAWVDGAIPGNREGNLPVRSALALAYATEQ</sequence>
<keyword evidence="5" id="KW-1185">Reference proteome</keyword>